<comment type="caution">
    <text evidence="4">The sequence shown here is derived from an EMBL/GenBank/DDBJ whole genome shotgun (WGS) entry which is preliminary data.</text>
</comment>
<dbReference type="InterPro" id="IPR004136">
    <property type="entry name" value="NMO"/>
</dbReference>
<proteinExistence type="predicted"/>
<dbReference type="AlphaFoldDB" id="A0A1X2EPH7"/>
<evidence type="ECO:0000313" key="4">
    <source>
        <dbReference type="EMBL" id="ORX08022.1"/>
    </source>
</evidence>
<keyword evidence="3" id="KW-0560">Oxidoreductase</keyword>
<dbReference type="InterPro" id="IPR013785">
    <property type="entry name" value="Aldolase_TIM"/>
</dbReference>
<evidence type="ECO:0000256" key="1">
    <source>
        <dbReference type="ARBA" id="ARBA00022630"/>
    </source>
</evidence>
<dbReference type="EMBL" id="LQPZ01000008">
    <property type="protein sequence ID" value="ORX08022.1"/>
    <property type="molecule type" value="Genomic_DNA"/>
</dbReference>
<dbReference type="GO" id="GO:0018580">
    <property type="term" value="F:nitronate monooxygenase activity"/>
    <property type="evidence" value="ECO:0007669"/>
    <property type="project" value="InterPro"/>
</dbReference>
<sequence length="319" mass="32335">MIAPTSATTLLGIEHPVVCAPMAGVAGGRLAAAVSAGGGLGLIGGGYGDRAWLRREFDEAAGARIGCGFITWALADRSDLLDEALSHRPVAVLLSFGDPGPFAATIKAAGAVLICQVQNRGHAEHALHCGADILVAQGTEAGGHGYGPRSTFTLVPEIVDVVAARGLRTPVLAAGGVADGRGLAAALMLGAAGVLCGTRFCNAVEALTTPRARAVLEAATGDDSCRTTVYDIVRGYRWPPGHTMSVLRNDFTDRWHGAEPDLEAAGDGAVAQYRRAVADADYRTANVTAGQGAGLVGPTVPAGEIVAALVGQAAGLLRS</sequence>
<keyword evidence="1" id="KW-0285">Flavoprotein</keyword>
<dbReference type="Proteomes" id="UP000193090">
    <property type="component" value="Unassembled WGS sequence"/>
</dbReference>
<keyword evidence="5" id="KW-1185">Reference proteome</keyword>
<dbReference type="SUPFAM" id="SSF51412">
    <property type="entry name" value="Inosine monophosphate dehydrogenase (IMPDH)"/>
    <property type="match status" value="1"/>
</dbReference>
<keyword evidence="2" id="KW-0288">FMN</keyword>
<dbReference type="STRING" id="1798.AWC30_03670"/>
<reference evidence="4 5" key="1">
    <citation type="submission" date="2016-01" db="EMBL/GenBank/DDBJ databases">
        <title>The new phylogeny of the genus Mycobacterium.</title>
        <authorList>
            <person name="Tarcisio F."/>
            <person name="Conor M."/>
            <person name="Antonella G."/>
            <person name="Elisabetta G."/>
            <person name="Giulia F.S."/>
            <person name="Sara T."/>
            <person name="Anna F."/>
            <person name="Clotilde B."/>
            <person name="Roberto B."/>
            <person name="Veronica D.S."/>
            <person name="Fabio R."/>
            <person name="Monica P."/>
            <person name="Olivier J."/>
            <person name="Enrico T."/>
            <person name="Nicola S."/>
        </authorList>
    </citation>
    <scope>NUCLEOTIDE SEQUENCE [LARGE SCALE GENOMIC DNA]</scope>
    <source>
        <strain evidence="4 5">DSM 44153</strain>
    </source>
</reference>
<protein>
    <submittedName>
        <fullName evidence="4">Oxidoreductase</fullName>
    </submittedName>
</protein>
<dbReference type="CDD" id="cd04730">
    <property type="entry name" value="NPD_like"/>
    <property type="match status" value="1"/>
</dbReference>
<evidence type="ECO:0000256" key="3">
    <source>
        <dbReference type="ARBA" id="ARBA00023002"/>
    </source>
</evidence>
<dbReference type="RefSeq" id="WP_085108321.1">
    <property type="nucleotide sequence ID" value="NZ_JACKSN010000075.1"/>
</dbReference>
<dbReference type="Pfam" id="PF03060">
    <property type="entry name" value="NMO"/>
    <property type="match status" value="2"/>
</dbReference>
<evidence type="ECO:0000256" key="2">
    <source>
        <dbReference type="ARBA" id="ARBA00022643"/>
    </source>
</evidence>
<organism evidence="4 5">
    <name type="scientific">Mycolicibacillus trivialis</name>
    <dbReference type="NCBI Taxonomy" id="1798"/>
    <lineage>
        <taxon>Bacteria</taxon>
        <taxon>Bacillati</taxon>
        <taxon>Actinomycetota</taxon>
        <taxon>Actinomycetes</taxon>
        <taxon>Mycobacteriales</taxon>
        <taxon>Mycobacteriaceae</taxon>
        <taxon>Mycolicibacillus</taxon>
    </lineage>
</organism>
<accession>A0A1X2EPH7</accession>
<dbReference type="Gene3D" id="3.20.20.70">
    <property type="entry name" value="Aldolase class I"/>
    <property type="match status" value="1"/>
</dbReference>
<evidence type="ECO:0000313" key="5">
    <source>
        <dbReference type="Proteomes" id="UP000193090"/>
    </source>
</evidence>
<name>A0A1X2EPH7_9MYCO</name>
<gene>
    <name evidence="4" type="ORF">AWC30_03670</name>
</gene>
<dbReference type="OrthoDB" id="9778912at2"/>
<dbReference type="PANTHER" id="PTHR32332:SF31">
    <property type="entry name" value="2-NITROPROPANE DIOXYGENASE FAMILY, PUTATIVE (AFU_ORTHOLOGUE AFUA_2G09850)-RELATED"/>
    <property type="match status" value="1"/>
</dbReference>
<dbReference type="PANTHER" id="PTHR32332">
    <property type="entry name" value="2-NITROPROPANE DIOXYGENASE"/>
    <property type="match status" value="1"/>
</dbReference>